<sequence length="100" mass="12023">MPKIFEYFGFIFYFFSNEHEPIHVHVIHGGKESIFDLIMMDGELVEIHVREKKGAEPLPEKDKRTAEEFIRKYHKNIIDKWVKFFVLKQSVRSTNIKKKL</sequence>
<dbReference type="EMBL" id="FRBD01000014">
    <property type="protein sequence ID" value="SHK85283.1"/>
    <property type="molecule type" value="Genomic_DNA"/>
</dbReference>
<dbReference type="AlphaFoldDB" id="A0A1M6VUU1"/>
<reference evidence="1 2" key="1">
    <citation type="submission" date="2016-11" db="EMBL/GenBank/DDBJ databases">
        <authorList>
            <person name="Jaros S."/>
            <person name="Januszkiewicz K."/>
            <person name="Wedrychowicz H."/>
        </authorList>
    </citation>
    <scope>NUCLEOTIDE SEQUENCE [LARGE SCALE GENOMIC DNA]</scope>
    <source>
        <strain evidence="1 2">KHT3</strain>
    </source>
</reference>
<gene>
    <name evidence="1" type="ORF">SAMN05216463_11431</name>
</gene>
<evidence type="ECO:0008006" key="3">
    <source>
        <dbReference type="Google" id="ProtNLM"/>
    </source>
</evidence>
<dbReference type="RefSeq" id="WP_073208969.1">
    <property type="nucleotide sequence ID" value="NZ_FRBD01000014.1"/>
</dbReference>
<dbReference type="Pfam" id="PF13711">
    <property type="entry name" value="DUF4160"/>
    <property type="match status" value="1"/>
</dbReference>
<dbReference type="OrthoDB" id="122670at2"/>
<accession>A0A1M6VUU1</accession>
<evidence type="ECO:0000313" key="1">
    <source>
        <dbReference type="EMBL" id="SHK85283.1"/>
    </source>
</evidence>
<proteinExistence type="predicted"/>
<dbReference type="InterPro" id="IPR025427">
    <property type="entry name" value="DUF4160"/>
</dbReference>
<protein>
    <recommendedName>
        <fullName evidence="3">DUF4160 domain-containing protein</fullName>
    </recommendedName>
</protein>
<organism evidence="1 2">
    <name type="scientific">Xylanibacter ruminicola</name>
    <name type="common">Prevotella ruminicola</name>
    <dbReference type="NCBI Taxonomy" id="839"/>
    <lineage>
        <taxon>Bacteria</taxon>
        <taxon>Pseudomonadati</taxon>
        <taxon>Bacteroidota</taxon>
        <taxon>Bacteroidia</taxon>
        <taxon>Bacteroidales</taxon>
        <taxon>Prevotellaceae</taxon>
        <taxon>Xylanibacter</taxon>
    </lineage>
</organism>
<name>A0A1M6VUU1_XYLRU</name>
<evidence type="ECO:0000313" key="2">
    <source>
        <dbReference type="Proteomes" id="UP000184130"/>
    </source>
</evidence>
<dbReference type="Proteomes" id="UP000184130">
    <property type="component" value="Unassembled WGS sequence"/>
</dbReference>